<keyword evidence="8" id="KW-0963">Cytoplasm</keyword>
<evidence type="ECO:0000256" key="5">
    <source>
        <dbReference type="ARBA" id="ARBA00022840"/>
    </source>
</evidence>
<keyword evidence="4 8" id="KW-0418">Kinase</keyword>
<dbReference type="CDD" id="cd02020">
    <property type="entry name" value="CMPK"/>
    <property type="match status" value="1"/>
</dbReference>
<keyword evidence="5 8" id="KW-0067">ATP-binding</keyword>
<dbReference type="GO" id="GO:0036430">
    <property type="term" value="F:CMP kinase activity"/>
    <property type="evidence" value="ECO:0007669"/>
    <property type="project" value="RHEA"/>
</dbReference>
<dbReference type="HAMAP" id="MF_00238">
    <property type="entry name" value="Cytidyl_kinase_type1"/>
    <property type="match status" value="1"/>
</dbReference>
<comment type="subcellular location">
    <subcellularLocation>
        <location evidence="8">Cytoplasm</location>
    </subcellularLocation>
</comment>
<dbReference type="GO" id="GO:0005524">
    <property type="term" value="F:ATP binding"/>
    <property type="evidence" value="ECO:0007669"/>
    <property type="project" value="UniProtKB-UniRule"/>
</dbReference>
<comment type="similarity">
    <text evidence="1 8">Belongs to the cytidylate kinase family. Type 1 subfamily.</text>
</comment>
<feature type="domain" description="Cytidylate kinase" evidence="9">
    <location>
        <begin position="3"/>
        <end position="212"/>
    </location>
</feature>
<dbReference type="eggNOG" id="COG0283">
    <property type="taxonomic scope" value="Bacteria"/>
</dbReference>
<dbReference type="Gene3D" id="3.40.50.300">
    <property type="entry name" value="P-loop containing nucleotide triphosphate hydrolases"/>
    <property type="match status" value="1"/>
</dbReference>
<evidence type="ECO:0000256" key="2">
    <source>
        <dbReference type="ARBA" id="ARBA00022679"/>
    </source>
</evidence>
<proteinExistence type="inferred from homology"/>
<dbReference type="STRING" id="861299.J421_3421"/>
<gene>
    <name evidence="8" type="primary">cmk</name>
    <name evidence="10" type="ORF">J421_3421</name>
</gene>
<keyword evidence="11" id="KW-1185">Reference proteome</keyword>
<dbReference type="AlphaFoldDB" id="W0RND0"/>
<evidence type="ECO:0000259" key="9">
    <source>
        <dbReference type="Pfam" id="PF02224"/>
    </source>
</evidence>
<feature type="binding site" evidence="8">
    <location>
        <begin position="7"/>
        <end position="15"/>
    </location>
    <ligand>
        <name>ATP</name>
        <dbReference type="ChEBI" id="CHEBI:30616"/>
    </ligand>
</feature>
<dbReference type="HOGENOM" id="CLU_079959_0_2_0"/>
<dbReference type="GO" id="GO:0036431">
    <property type="term" value="F:dCMP kinase activity"/>
    <property type="evidence" value="ECO:0007669"/>
    <property type="project" value="InterPro"/>
</dbReference>
<accession>W0RND0</accession>
<dbReference type="InterPro" id="IPR003136">
    <property type="entry name" value="Cytidylate_kin"/>
</dbReference>
<dbReference type="GO" id="GO:0006220">
    <property type="term" value="P:pyrimidine nucleotide metabolic process"/>
    <property type="evidence" value="ECO:0007669"/>
    <property type="project" value="UniProtKB-UniRule"/>
</dbReference>
<evidence type="ECO:0000313" key="10">
    <source>
        <dbReference type="EMBL" id="AHG90958.1"/>
    </source>
</evidence>
<evidence type="ECO:0000256" key="7">
    <source>
        <dbReference type="ARBA" id="ARBA00048478"/>
    </source>
</evidence>
<dbReference type="EMBL" id="CP007128">
    <property type="protein sequence ID" value="AHG90958.1"/>
    <property type="molecule type" value="Genomic_DNA"/>
</dbReference>
<evidence type="ECO:0000256" key="1">
    <source>
        <dbReference type="ARBA" id="ARBA00009427"/>
    </source>
</evidence>
<evidence type="ECO:0000256" key="8">
    <source>
        <dbReference type="HAMAP-Rule" id="MF_00238"/>
    </source>
</evidence>
<dbReference type="PATRIC" id="fig|861299.3.peg.3473"/>
<keyword evidence="2 8" id="KW-0808">Transferase</keyword>
<dbReference type="InterPro" id="IPR027417">
    <property type="entry name" value="P-loop_NTPase"/>
</dbReference>
<protein>
    <recommendedName>
        <fullName evidence="8">Cytidylate kinase</fullName>
        <shortName evidence="8">CK</shortName>
        <ecNumber evidence="8">2.7.4.25</ecNumber>
    </recommendedName>
    <alternativeName>
        <fullName evidence="8">Cytidine monophosphate kinase</fullName>
        <shortName evidence="8">CMP kinase</shortName>
    </alternativeName>
</protein>
<dbReference type="NCBIfam" id="TIGR00017">
    <property type="entry name" value="cmk"/>
    <property type="match status" value="1"/>
</dbReference>
<dbReference type="EC" id="2.7.4.25" evidence="8"/>
<dbReference type="KEGG" id="gba:J421_3421"/>
<evidence type="ECO:0000256" key="3">
    <source>
        <dbReference type="ARBA" id="ARBA00022741"/>
    </source>
</evidence>
<organism evidence="10 11">
    <name type="scientific">Gemmatirosa kalamazoonensis</name>
    <dbReference type="NCBI Taxonomy" id="861299"/>
    <lineage>
        <taxon>Bacteria</taxon>
        <taxon>Pseudomonadati</taxon>
        <taxon>Gemmatimonadota</taxon>
        <taxon>Gemmatimonadia</taxon>
        <taxon>Gemmatimonadales</taxon>
        <taxon>Gemmatimonadaceae</taxon>
        <taxon>Gemmatirosa</taxon>
    </lineage>
</organism>
<comment type="catalytic activity">
    <reaction evidence="7 8">
        <text>CMP + ATP = CDP + ADP</text>
        <dbReference type="Rhea" id="RHEA:11600"/>
        <dbReference type="ChEBI" id="CHEBI:30616"/>
        <dbReference type="ChEBI" id="CHEBI:58069"/>
        <dbReference type="ChEBI" id="CHEBI:60377"/>
        <dbReference type="ChEBI" id="CHEBI:456216"/>
        <dbReference type="EC" id="2.7.4.25"/>
    </reaction>
</comment>
<comment type="catalytic activity">
    <reaction evidence="6 8">
        <text>dCMP + ATP = dCDP + ADP</text>
        <dbReference type="Rhea" id="RHEA:25094"/>
        <dbReference type="ChEBI" id="CHEBI:30616"/>
        <dbReference type="ChEBI" id="CHEBI:57566"/>
        <dbReference type="ChEBI" id="CHEBI:58593"/>
        <dbReference type="ChEBI" id="CHEBI:456216"/>
        <dbReference type="EC" id="2.7.4.25"/>
    </reaction>
</comment>
<dbReference type="InParanoid" id="W0RND0"/>
<dbReference type="Pfam" id="PF02224">
    <property type="entry name" value="Cytidylate_kin"/>
    <property type="match status" value="1"/>
</dbReference>
<sequence>MVVAIDGPAASGKSSTARWVAERLGFRHVDSGALYRAVTWLALSEAGDPAGWREEAVRALAERVALSPTAAGFEPLVDGAAVGEAIRGTDVTRNVSRVAQLGSVRTWVNERVRAAGGSHDVVVDGRDIGTVVFPEAPLKIFLVADPWERARRRLIQRLGRHPQEDEIAEETEHLVLRDSKDATQTVQARDAVLIDTTFLTQAEQVDRIVALARARSRVLASDAADAGEARVGGSGESA</sequence>
<dbReference type="FunCoup" id="W0RND0">
    <property type="interactions" value="268"/>
</dbReference>
<dbReference type="InterPro" id="IPR011994">
    <property type="entry name" value="Cytidylate_kinase_dom"/>
</dbReference>
<evidence type="ECO:0000256" key="6">
    <source>
        <dbReference type="ARBA" id="ARBA00047615"/>
    </source>
</evidence>
<reference evidence="10 11" key="1">
    <citation type="journal article" date="2014" name="Genome Announc.">
        <title>Genome Sequence and Methylome of Soil Bacterium Gemmatirosa kalamazoonensis KBS708T, a Member of the Rarely Cultivated Gemmatimonadetes Phylum.</title>
        <authorList>
            <person name="Debruyn J.M."/>
            <person name="Radosevich M."/>
            <person name="Wommack K.E."/>
            <person name="Polson S.W."/>
            <person name="Hauser L.J."/>
            <person name="Fawaz M.N."/>
            <person name="Korlach J."/>
            <person name="Tsai Y.C."/>
        </authorList>
    </citation>
    <scope>NUCLEOTIDE SEQUENCE [LARGE SCALE GENOMIC DNA]</scope>
    <source>
        <strain evidence="10 11">KBS708</strain>
    </source>
</reference>
<dbReference type="GO" id="GO:0005737">
    <property type="term" value="C:cytoplasm"/>
    <property type="evidence" value="ECO:0007669"/>
    <property type="project" value="UniProtKB-SubCell"/>
</dbReference>
<name>W0RND0_9BACT</name>
<evidence type="ECO:0000313" key="11">
    <source>
        <dbReference type="Proteomes" id="UP000019151"/>
    </source>
</evidence>
<keyword evidence="3 8" id="KW-0547">Nucleotide-binding</keyword>
<evidence type="ECO:0000256" key="4">
    <source>
        <dbReference type="ARBA" id="ARBA00022777"/>
    </source>
</evidence>
<dbReference type="Proteomes" id="UP000019151">
    <property type="component" value="Chromosome"/>
</dbReference>
<dbReference type="SUPFAM" id="SSF52540">
    <property type="entry name" value="P-loop containing nucleoside triphosphate hydrolases"/>
    <property type="match status" value="1"/>
</dbReference>